<dbReference type="EMBL" id="LGRX02010144">
    <property type="protein sequence ID" value="KAK3270899.1"/>
    <property type="molecule type" value="Genomic_DNA"/>
</dbReference>
<name>A0AAE0G3H0_9CHLO</name>
<comment type="caution">
    <text evidence="2">The sequence shown here is derived from an EMBL/GenBank/DDBJ whole genome shotgun (WGS) entry which is preliminary data.</text>
</comment>
<evidence type="ECO:0008006" key="4">
    <source>
        <dbReference type="Google" id="ProtNLM"/>
    </source>
</evidence>
<protein>
    <recommendedName>
        <fullName evidence="4">DUF3172 domain-containing protein</fullName>
    </recommendedName>
</protein>
<sequence length="277" mass="30535">MRSSSSVVAAEGTNLVFSVTKRDLNVRQVPQQILKRLSAKLNRSYGNRVSFPQSYVRRCASSARGVVVTQASGERETRQYPDQYSDYNYGPADYGYGAPPPPPPPPDRRPPGGGGRPPPINTALVAGAFVMGIGAGVFFDYTANFEPDNVASSEIIDRQTPNSEVCFANGTSAMVFDERIFVSLNPFNVYVSQPEVKPGCVLRRSNWSVLEKRKLLDKAEVQSCRSNMNTFAFVGDLEKAPEISCVYHSEEAENQFMVDPKSAMLGDGVQRKTRDFK</sequence>
<feature type="region of interest" description="Disordered" evidence="1">
    <location>
        <begin position="91"/>
        <end position="119"/>
    </location>
</feature>
<accession>A0AAE0G3H0</accession>
<evidence type="ECO:0000256" key="1">
    <source>
        <dbReference type="SAM" id="MobiDB-lite"/>
    </source>
</evidence>
<proteinExistence type="predicted"/>
<keyword evidence="3" id="KW-1185">Reference proteome</keyword>
<dbReference type="Pfam" id="PF11371">
    <property type="entry name" value="DUF3172"/>
    <property type="match status" value="1"/>
</dbReference>
<evidence type="ECO:0000313" key="2">
    <source>
        <dbReference type="EMBL" id="KAK3270899.1"/>
    </source>
</evidence>
<dbReference type="Proteomes" id="UP001190700">
    <property type="component" value="Unassembled WGS sequence"/>
</dbReference>
<gene>
    <name evidence="2" type="ORF">CYMTET_20724</name>
</gene>
<dbReference type="AlphaFoldDB" id="A0AAE0G3H0"/>
<dbReference type="InterPro" id="IPR021511">
    <property type="entry name" value="DUF3172"/>
</dbReference>
<evidence type="ECO:0000313" key="3">
    <source>
        <dbReference type="Proteomes" id="UP001190700"/>
    </source>
</evidence>
<organism evidence="2 3">
    <name type="scientific">Cymbomonas tetramitiformis</name>
    <dbReference type="NCBI Taxonomy" id="36881"/>
    <lineage>
        <taxon>Eukaryota</taxon>
        <taxon>Viridiplantae</taxon>
        <taxon>Chlorophyta</taxon>
        <taxon>Pyramimonadophyceae</taxon>
        <taxon>Pyramimonadales</taxon>
        <taxon>Pyramimonadaceae</taxon>
        <taxon>Cymbomonas</taxon>
    </lineage>
</organism>
<reference evidence="2 3" key="1">
    <citation type="journal article" date="2015" name="Genome Biol. Evol.">
        <title>Comparative Genomics of a Bacterivorous Green Alga Reveals Evolutionary Causalities and Consequences of Phago-Mixotrophic Mode of Nutrition.</title>
        <authorList>
            <person name="Burns J.A."/>
            <person name="Paasch A."/>
            <person name="Narechania A."/>
            <person name="Kim E."/>
        </authorList>
    </citation>
    <scope>NUCLEOTIDE SEQUENCE [LARGE SCALE GENOMIC DNA]</scope>
    <source>
        <strain evidence="2 3">PLY_AMNH</strain>
    </source>
</reference>